<sequence>MGVKDYYDRLAGVYDNLYRNEYMRIVERRIISEFIDIEDFVLDIGCGTGEHLKILNKAVGLDISLEMSKIAREKSGKFVVVGNAEFLPFKNCSFDAVLSFFGALNHCNLNRAVREVRRVLKDDGVFIFTVANVYDAKWILRNAIRGNFKKIKKAIRKRRGVIVKNIGDEKIRVNTRFYDKNEVEAILKKENFKIICTFGANITGSPLDRFIYKTFLKNFSSYIGFVAKKC</sequence>
<keyword evidence="3" id="KW-1185">Reference proteome</keyword>
<evidence type="ECO:0000259" key="1">
    <source>
        <dbReference type="Pfam" id="PF08241"/>
    </source>
</evidence>
<dbReference type="Gene3D" id="3.40.50.150">
    <property type="entry name" value="Vaccinia Virus protein VP39"/>
    <property type="match status" value="1"/>
</dbReference>
<dbReference type="Proteomes" id="UP000002063">
    <property type="component" value="Chromosome"/>
</dbReference>
<dbReference type="PANTHER" id="PTHR42912:SF93">
    <property type="entry name" value="N6-ADENOSINE-METHYLTRANSFERASE TMT1A"/>
    <property type="match status" value="1"/>
</dbReference>
<dbReference type="AlphaFoldDB" id="C9RGR4"/>
<dbReference type="SUPFAM" id="SSF53335">
    <property type="entry name" value="S-adenosyl-L-methionine-dependent methyltransferases"/>
    <property type="match status" value="1"/>
</dbReference>
<evidence type="ECO:0000313" key="3">
    <source>
        <dbReference type="Proteomes" id="UP000002063"/>
    </source>
</evidence>
<gene>
    <name evidence="2" type="ordered locus">Metvu_0908</name>
</gene>
<dbReference type="EMBL" id="CP001787">
    <property type="protein sequence ID" value="ACX72766.1"/>
    <property type="molecule type" value="Genomic_DNA"/>
</dbReference>
<dbReference type="PANTHER" id="PTHR42912">
    <property type="entry name" value="METHYLTRANSFERASE"/>
    <property type="match status" value="1"/>
</dbReference>
<dbReference type="InterPro" id="IPR013216">
    <property type="entry name" value="Methyltransf_11"/>
</dbReference>
<reference evidence="2" key="1">
    <citation type="submission" date="2009-10" db="EMBL/GenBank/DDBJ databases">
        <title>Complete sequence of chromosome of Methanocaldococcus vulcanius M7.</title>
        <authorList>
            <consortium name="US DOE Joint Genome Institute"/>
            <person name="Lucas S."/>
            <person name="Copeland A."/>
            <person name="Lapidus A."/>
            <person name="Glavina del Rio T."/>
            <person name="Dalin E."/>
            <person name="Tice H."/>
            <person name="Bruce D."/>
            <person name="Goodwin L."/>
            <person name="Pitluck S."/>
            <person name="Lcollab F.I."/>
            <person name="Brettin T."/>
            <person name="Detter J.C."/>
            <person name="Han C."/>
            <person name="Tapia R."/>
            <person name="Kuske C.R."/>
            <person name="Schmutz J."/>
            <person name="Larimer F."/>
            <person name="Land M."/>
            <person name="Hauser L."/>
            <person name="Kyrpides N."/>
            <person name="Ovchinikova G."/>
            <person name="Sieprawska-Lupa M."/>
            <person name="Whitman W.B."/>
            <person name="Woyke T."/>
        </authorList>
    </citation>
    <scope>NUCLEOTIDE SEQUENCE [LARGE SCALE GENOMIC DNA]</scope>
    <source>
        <strain evidence="2">M7</strain>
    </source>
</reference>
<proteinExistence type="predicted"/>
<keyword evidence="2" id="KW-0489">Methyltransferase</keyword>
<dbReference type="GeneID" id="8513245"/>
<keyword evidence="2" id="KW-0808">Transferase</keyword>
<dbReference type="OrthoDB" id="147504at2157"/>
<feature type="domain" description="Methyltransferase type 11" evidence="1">
    <location>
        <begin position="42"/>
        <end position="128"/>
    </location>
</feature>
<evidence type="ECO:0000313" key="2">
    <source>
        <dbReference type="EMBL" id="ACX72766.1"/>
    </source>
</evidence>
<dbReference type="Pfam" id="PF08241">
    <property type="entry name" value="Methyltransf_11"/>
    <property type="match status" value="1"/>
</dbReference>
<dbReference type="InterPro" id="IPR050508">
    <property type="entry name" value="Methyltransf_Superfamily"/>
</dbReference>
<dbReference type="CDD" id="cd02440">
    <property type="entry name" value="AdoMet_MTases"/>
    <property type="match status" value="1"/>
</dbReference>
<name>C9RGR4_METVM</name>
<dbReference type="eggNOG" id="arCOG01774">
    <property type="taxonomic scope" value="Archaea"/>
</dbReference>
<dbReference type="STRING" id="579137.Metvu_0908"/>
<dbReference type="GO" id="GO:0032259">
    <property type="term" value="P:methylation"/>
    <property type="evidence" value="ECO:0007669"/>
    <property type="project" value="UniProtKB-KW"/>
</dbReference>
<dbReference type="RefSeq" id="WP_015732986.1">
    <property type="nucleotide sequence ID" value="NC_013407.1"/>
</dbReference>
<dbReference type="KEGG" id="mvu:Metvu_0908"/>
<dbReference type="HOGENOM" id="CLU_096708_0_0_2"/>
<dbReference type="GO" id="GO:0008757">
    <property type="term" value="F:S-adenosylmethionine-dependent methyltransferase activity"/>
    <property type="evidence" value="ECO:0007669"/>
    <property type="project" value="InterPro"/>
</dbReference>
<protein>
    <submittedName>
        <fullName evidence="2">Methyltransferase type 11</fullName>
    </submittedName>
</protein>
<organism evidence="2 3">
    <name type="scientific">Methanocaldococcus vulcanius (strain ATCC 700851 / DSM 12094 / M7)</name>
    <name type="common">Methanococcus vulcanius</name>
    <dbReference type="NCBI Taxonomy" id="579137"/>
    <lineage>
        <taxon>Archaea</taxon>
        <taxon>Methanobacteriati</taxon>
        <taxon>Methanobacteriota</taxon>
        <taxon>Methanomada group</taxon>
        <taxon>Methanococci</taxon>
        <taxon>Methanococcales</taxon>
        <taxon>Methanocaldococcaceae</taxon>
        <taxon>Methanocaldococcus</taxon>
    </lineage>
</organism>
<accession>C9RGR4</accession>
<dbReference type="InterPro" id="IPR029063">
    <property type="entry name" value="SAM-dependent_MTases_sf"/>
</dbReference>